<dbReference type="PROSITE" id="PS50110">
    <property type="entry name" value="RESPONSE_REGULATORY"/>
    <property type="match status" value="1"/>
</dbReference>
<gene>
    <name evidence="4" type="ORF">ACFFUU_13285</name>
</gene>
<comment type="caution">
    <text evidence="4">The sequence shown here is derived from an EMBL/GenBank/DDBJ whole genome shotgun (WGS) entry which is preliminary data.</text>
</comment>
<dbReference type="Pfam" id="PF00072">
    <property type="entry name" value="Response_reg"/>
    <property type="match status" value="1"/>
</dbReference>
<proteinExistence type="predicted"/>
<dbReference type="Pfam" id="PF04397">
    <property type="entry name" value="LytTR"/>
    <property type="match status" value="1"/>
</dbReference>
<organism evidence="4 5">
    <name type="scientific">Flavobacterium paronense</name>
    <dbReference type="NCBI Taxonomy" id="1392775"/>
    <lineage>
        <taxon>Bacteria</taxon>
        <taxon>Pseudomonadati</taxon>
        <taxon>Bacteroidota</taxon>
        <taxon>Flavobacteriia</taxon>
        <taxon>Flavobacteriales</taxon>
        <taxon>Flavobacteriaceae</taxon>
        <taxon>Flavobacterium</taxon>
    </lineage>
</organism>
<dbReference type="PROSITE" id="PS50930">
    <property type="entry name" value="HTH_LYTTR"/>
    <property type="match status" value="1"/>
</dbReference>
<dbReference type="RefSeq" id="WP_290284538.1">
    <property type="nucleotide sequence ID" value="NZ_JAUFQN010000019.1"/>
</dbReference>
<dbReference type="InterPro" id="IPR046947">
    <property type="entry name" value="LytR-like"/>
</dbReference>
<sequence>MKILVIDNETNIRESVVQLIKNFCPFPTILFEANGVASGLKSIEEVNPDILFLDVELDDGTGMDLLSSLTEINFHLVFITAHNKYAIDAFRFSAIDFLLKPISVDELIETFEKISKQVKNEVLHEQLQIMQDSLDKITYKDKKIVLKDSNSFYFIDVKDIIRCESDGQYTEFFIENNKKIIISKSLKEYEEMLEPYGFIRPHHSHIINSNKILRFDKSEGGILVMQNNDEIPVSHRKKSQILQILDSF</sequence>
<dbReference type="SUPFAM" id="SSF52172">
    <property type="entry name" value="CheY-like"/>
    <property type="match status" value="1"/>
</dbReference>
<dbReference type="EMBL" id="JBHMFB010000044">
    <property type="protein sequence ID" value="MFB9090583.1"/>
    <property type="molecule type" value="Genomic_DNA"/>
</dbReference>
<feature type="modified residue" description="4-aspartylphosphate" evidence="1">
    <location>
        <position position="54"/>
    </location>
</feature>
<dbReference type="Gene3D" id="2.40.50.1020">
    <property type="entry name" value="LytTr DNA-binding domain"/>
    <property type="match status" value="1"/>
</dbReference>
<evidence type="ECO:0000259" key="2">
    <source>
        <dbReference type="PROSITE" id="PS50110"/>
    </source>
</evidence>
<feature type="domain" description="HTH LytTR-type" evidence="3">
    <location>
        <begin position="144"/>
        <end position="247"/>
    </location>
</feature>
<dbReference type="Gene3D" id="3.40.50.2300">
    <property type="match status" value="1"/>
</dbReference>
<dbReference type="PANTHER" id="PTHR37299">
    <property type="entry name" value="TRANSCRIPTIONAL REGULATOR-RELATED"/>
    <property type="match status" value="1"/>
</dbReference>
<dbReference type="InterPro" id="IPR007492">
    <property type="entry name" value="LytTR_DNA-bd_dom"/>
</dbReference>
<evidence type="ECO:0000313" key="4">
    <source>
        <dbReference type="EMBL" id="MFB9090583.1"/>
    </source>
</evidence>
<feature type="domain" description="Response regulatory" evidence="2">
    <location>
        <begin position="2"/>
        <end position="115"/>
    </location>
</feature>
<dbReference type="SMART" id="SM00850">
    <property type="entry name" value="LytTR"/>
    <property type="match status" value="1"/>
</dbReference>
<name>A0ABV5GHH6_9FLAO</name>
<evidence type="ECO:0000313" key="5">
    <source>
        <dbReference type="Proteomes" id="UP001589576"/>
    </source>
</evidence>
<dbReference type="InterPro" id="IPR011006">
    <property type="entry name" value="CheY-like_superfamily"/>
</dbReference>
<dbReference type="Proteomes" id="UP001589576">
    <property type="component" value="Unassembled WGS sequence"/>
</dbReference>
<evidence type="ECO:0000259" key="3">
    <source>
        <dbReference type="PROSITE" id="PS50930"/>
    </source>
</evidence>
<keyword evidence="1" id="KW-0597">Phosphoprotein</keyword>
<accession>A0ABV5GHH6</accession>
<dbReference type="SMART" id="SM00448">
    <property type="entry name" value="REC"/>
    <property type="match status" value="1"/>
</dbReference>
<evidence type="ECO:0000256" key="1">
    <source>
        <dbReference type="PROSITE-ProRule" id="PRU00169"/>
    </source>
</evidence>
<dbReference type="PANTHER" id="PTHR37299:SF1">
    <property type="entry name" value="STAGE 0 SPORULATION PROTEIN A HOMOLOG"/>
    <property type="match status" value="1"/>
</dbReference>
<reference evidence="4 5" key="1">
    <citation type="submission" date="2024-09" db="EMBL/GenBank/DDBJ databases">
        <authorList>
            <person name="Sun Q."/>
            <person name="Mori K."/>
        </authorList>
    </citation>
    <scope>NUCLEOTIDE SEQUENCE [LARGE SCALE GENOMIC DNA]</scope>
    <source>
        <strain evidence="4 5">CECT 8460</strain>
    </source>
</reference>
<keyword evidence="5" id="KW-1185">Reference proteome</keyword>
<protein>
    <submittedName>
        <fullName evidence="4">LytR/AlgR family response regulator transcription factor</fullName>
    </submittedName>
</protein>
<dbReference type="InterPro" id="IPR001789">
    <property type="entry name" value="Sig_transdc_resp-reg_receiver"/>
</dbReference>